<protein>
    <recommendedName>
        <fullName evidence="3">AMP-binding enzyme C-terminal domain-containing protein</fullName>
    </recommendedName>
</protein>
<name>N1R5F8_AEGTA</name>
<feature type="domain" description="AMP-binding enzyme C-terminal" evidence="3">
    <location>
        <begin position="114"/>
        <end position="191"/>
    </location>
</feature>
<dbReference type="EnsemblPlants" id="EMT33662">
    <property type="protein sequence ID" value="EMT33662"/>
    <property type="gene ID" value="F775_43150"/>
</dbReference>
<sequence>MEKLGANPANSCPLTPLGFLERAATVFGDCPSLVYHGTVFTWSQTYRRCLRLASALSALGVSRRDVRGDKAAIRDNGWFYTGDVGVMHPDGYLEIRDRSKDVIISGGENISSVEVESMLYGHPAVSEAAVVARPDEFWGETPCAFVTLKEGAAGAVTATEMIAWSRERMARYMVPKTVVFRGELPKTSTGKVQKYVLRKLAQEMGPTRRGSSSSSKM</sequence>
<dbReference type="SUPFAM" id="SSF56801">
    <property type="entry name" value="Acetyl-CoA synthetase-like"/>
    <property type="match status" value="2"/>
</dbReference>
<dbReference type="PANTHER" id="PTHR43859">
    <property type="entry name" value="ACYL-ACTIVATING ENZYME"/>
    <property type="match status" value="1"/>
</dbReference>
<dbReference type="Gene3D" id="3.40.50.12780">
    <property type="entry name" value="N-terminal domain of ligase-like"/>
    <property type="match status" value="1"/>
</dbReference>
<keyword evidence="2" id="KW-0436">Ligase</keyword>
<evidence type="ECO:0000313" key="4">
    <source>
        <dbReference type="EnsemblPlants" id="EMT33662"/>
    </source>
</evidence>
<dbReference type="PANTHER" id="PTHR43859:SF22">
    <property type="entry name" value="GENOME ASSEMBLY, CHROMOSOME: II"/>
    <property type="match status" value="1"/>
</dbReference>
<reference evidence="4" key="1">
    <citation type="submission" date="2015-06" db="UniProtKB">
        <authorList>
            <consortium name="EnsemblPlants"/>
        </authorList>
    </citation>
    <scope>IDENTIFICATION</scope>
</reference>
<dbReference type="InterPro" id="IPR045851">
    <property type="entry name" value="AMP-bd_C_sf"/>
</dbReference>
<evidence type="ECO:0000256" key="2">
    <source>
        <dbReference type="ARBA" id="ARBA00022598"/>
    </source>
</evidence>
<evidence type="ECO:0000259" key="3">
    <source>
        <dbReference type="Pfam" id="PF13193"/>
    </source>
</evidence>
<dbReference type="GO" id="GO:0016874">
    <property type="term" value="F:ligase activity"/>
    <property type="evidence" value="ECO:0007669"/>
    <property type="project" value="UniProtKB-KW"/>
</dbReference>
<organism evidence="4">
    <name type="scientific">Aegilops tauschii</name>
    <name type="common">Tausch's goatgrass</name>
    <name type="synonym">Aegilops squarrosa</name>
    <dbReference type="NCBI Taxonomy" id="37682"/>
    <lineage>
        <taxon>Eukaryota</taxon>
        <taxon>Viridiplantae</taxon>
        <taxon>Streptophyta</taxon>
        <taxon>Embryophyta</taxon>
        <taxon>Tracheophyta</taxon>
        <taxon>Spermatophyta</taxon>
        <taxon>Magnoliopsida</taxon>
        <taxon>Liliopsida</taxon>
        <taxon>Poales</taxon>
        <taxon>Poaceae</taxon>
        <taxon>BOP clade</taxon>
        <taxon>Pooideae</taxon>
        <taxon>Triticodae</taxon>
        <taxon>Triticeae</taxon>
        <taxon>Triticinae</taxon>
        <taxon>Aegilops</taxon>
    </lineage>
</organism>
<dbReference type="AlphaFoldDB" id="N1R5F8"/>
<dbReference type="Gene3D" id="3.30.300.30">
    <property type="match status" value="1"/>
</dbReference>
<dbReference type="FunFam" id="3.30.300.30:FF:000008">
    <property type="entry name" value="2,3-dihydroxybenzoate-AMP ligase"/>
    <property type="match status" value="1"/>
</dbReference>
<dbReference type="Pfam" id="PF13193">
    <property type="entry name" value="AMP-binding_C"/>
    <property type="match status" value="1"/>
</dbReference>
<evidence type="ECO:0000256" key="1">
    <source>
        <dbReference type="ARBA" id="ARBA00006432"/>
    </source>
</evidence>
<dbReference type="InterPro" id="IPR025110">
    <property type="entry name" value="AMP-bd_C"/>
</dbReference>
<comment type="similarity">
    <text evidence="1">Belongs to the ATP-dependent AMP-binding enzyme family.</text>
</comment>
<proteinExistence type="inferred from homology"/>
<dbReference type="InterPro" id="IPR042099">
    <property type="entry name" value="ANL_N_sf"/>
</dbReference>
<dbReference type="Gene3D" id="3.40.50.980">
    <property type="match status" value="1"/>
</dbReference>
<accession>N1R5F8</accession>